<reference evidence="3" key="1">
    <citation type="submission" date="2021-01" db="EMBL/GenBank/DDBJ databases">
        <authorList>
            <person name="Corre E."/>
            <person name="Pelletier E."/>
            <person name="Niang G."/>
            <person name="Scheremetjew M."/>
            <person name="Finn R."/>
            <person name="Kale V."/>
            <person name="Holt S."/>
            <person name="Cochrane G."/>
            <person name="Meng A."/>
            <person name="Brown T."/>
            <person name="Cohen L."/>
        </authorList>
    </citation>
    <scope>NUCLEOTIDE SEQUENCE</scope>
    <source>
        <strain evidence="3">GSO104</strain>
        <strain evidence="2">Pop2</strain>
    </source>
</reference>
<dbReference type="EMBL" id="HBGN01025783">
    <property type="protein sequence ID" value="CAD9340953.1"/>
    <property type="molecule type" value="Transcribed_RNA"/>
</dbReference>
<gene>
    <name evidence="3" type="ORF">DBRI00130_LOCUS37591</name>
    <name evidence="2" type="ORF">DBRI1063_LOCUS16529</name>
</gene>
<sequence>MMTTLTKIMLASLLSGATTAFSPMTPMKAATTARSSSTTTLSATPEQAIGYFELIQKATVDEIAATIPDLAIKPDLSWPSTTIAGVEASLDGRDAPGPANIAWVSSLTVSSKLSSLTIFNGPLTDVPHLLSRAYVKEDGNLYFDLDFRPRAYGAYELRDAEGNYPGPDTLGRKAFEYSGNRKEFDTKFGNEEVVAFMESTVASLEGATPTPPSSSQLDSLTSGPLKISISMPLTDTNVQNVANARKQAASYWLSWAKPGGGHEHRPGAPVNSQYVYDTKFRQNCYGALLPVYKELFGDEDGATVTAADSGPLDEAYVGGGS</sequence>
<proteinExistence type="predicted"/>
<dbReference type="AlphaFoldDB" id="A0A6V2MZ29"/>
<dbReference type="EMBL" id="HBNS01049245">
    <property type="protein sequence ID" value="CAE4650381.1"/>
    <property type="molecule type" value="Transcribed_RNA"/>
</dbReference>
<feature type="chain" id="PRO_5036394124" evidence="1">
    <location>
        <begin position="21"/>
        <end position="321"/>
    </location>
</feature>
<evidence type="ECO:0000313" key="2">
    <source>
        <dbReference type="EMBL" id="CAD9340953.1"/>
    </source>
</evidence>
<protein>
    <submittedName>
        <fullName evidence="3">Uncharacterized protein</fullName>
    </submittedName>
</protein>
<feature type="signal peptide" evidence="1">
    <location>
        <begin position="1"/>
        <end position="20"/>
    </location>
</feature>
<organism evidence="3">
    <name type="scientific">Ditylum brightwellii</name>
    <dbReference type="NCBI Taxonomy" id="49249"/>
    <lineage>
        <taxon>Eukaryota</taxon>
        <taxon>Sar</taxon>
        <taxon>Stramenopiles</taxon>
        <taxon>Ochrophyta</taxon>
        <taxon>Bacillariophyta</taxon>
        <taxon>Mediophyceae</taxon>
        <taxon>Lithodesmiophycidae</taxon>
        <taxon>Lithodesmiales</taxon>
        <taxon>Lithodesmiaceae</taxon>
        <taxon>Ditylum</taxon>
    </lineage>
</organism>
<name>A0A6V2MZ29_9STRA</name>
<evidence type="ECO:0000313" key="3">
    <source>
        <dbReference type="EMBL" id="CAE4650381.1"/>
    </source>
</evidence>
<accession>A0A6V2MZ29</accession>
<dbReference type="Gene3D" id="3.40.1500.20">
    <property type="match status" value="1"/>
</dbReference>
<keyword evidence="1" id="KW-0732">Signal</keyword>
<evidence type="ECO:0000256" key="1">
    <source>
        <dbReference type="SAM" id="SignalP"/>
    </source>
</evidence>